<comment type="caution">
    <text evidence="3">The sequence shown here is derived from an EMBL/GenBank/DDBJ whole genome shotgun (WGS) entry which is preliminary data.</text>
</comment>
<dbReference type="SUPFAM" id="SSF82171">
    <property type="entry name" value="DPP6 N-terminal domain-like"/>
    <property type="match status" value="1"/>
</dbReference>
<sequence length="345" mass="37026">MKANRPANLRPGTLAALALAALLPVACAQTGASTDTGSPRLEILDDEWQLAGFENSLDLSGIAAASKTHVLVGSDEMFHVQPGVVDFAKQRIESKRPIALPIESTGKKQEVDIEGVAFSPDDNAYYVVGSHGLGKKKGDFQPDRHSIYQVPVDPATGVVKRDGIRRASLLPWLEKTPRVEPHLKQPLQQNGLNIEGLTWSGGKLWFGLRAPNQDGRGLVLELAPGQLFDGGKPAPMKVHEIAISKGRGIREIAAVKDGFIVLTGNASAEASKKIPVTAAPGPDTRFELLHWNGRDSNARNLGRLPENGGKGEALLVLDDTDSHIEMLVIFDGLPGGEPMSVRIHR</sequence>
<feature type="chain" id="PRO_5047097505" evidence="1">
    <location>
        <begin position="29"/>
        <end position="345"/>
    </location>
</feature>
<dbReference type="EMBL" id="JAPDDS010000005">
    <property type="protein sequence ID" value="MCW1885100.1"/>
    <property type="molecule type" value="Genomic_DNA"/>
</dbReference>
<proteinExistence type="predicted"/>
<evidence type="ECO:0000259" key="2">
    <source>
        <dbReference type="Pfam" id="PF12275"/>
    </source>
</evidence>
<feature type="domain" description="DUF3616" evidence="2">
    <location>
        <begin position="166"/>
        <end position="331"/>
    </location>
</feature>
<accession>A0ABT3FQ33</accession>
<keyword evidence="4" id="KW-1185">Reference proteome</keyword>
<dbReference type="Pfam" id="PF12275">
    <property type="entry name" value="DUF3616"/>
    <property type="match status" value="2"/>
</dbReference>
<feature type="domain" description="DUF3616" evidence="2">
    <location>
        <begin position="58"/>
        <end position="139"/>
    </location>
</feature>
<protein>
    <submittedName>
        <fullName evidence="3">DUF3616 domain-containing protein</fullName>
    </submittedName>
</protein>
<evidence type="ECO:0000256" key="1">
    <source>
        <dbReference type="SAM" id="SignalP"/>
    </source>
</evidence>
<name>A0ABT3FQ33_9BACT</name>
<dbReference type="RefSeq" id="WP_264501058.1">
    <property type="nucleotide sequence ID" value="NZ_JAPDDS010000005.1"/>
</dbReference>
<evidence type="ECO:0000313" key="4">
    <source>
        <dbReference type="Proteomes" id="UP001207930"/>
    </source>
</evidence>
<evidence type="ECO:0000313" key="3">
    <source>
        <dbReference type="EMBL" id="MCW1885100.1"/>
    </source>
</evidence>
<reference evidence="3 4" key="1">
    <citation type="submission" date="2022-10" db="EMBL/GenBank/DDBJ databases">
        <title>Luteolibacter flavescens strain MCCC 1K03193, whole genome shotgun sequencing project.</title>
        <authorList>
            <person name="Zhao G."/>
            <person name="Shen L."/>
        </authorList>
    </citation>
    <scope>NUCLEOTIDE SEQUENCE [LARGE SCALE GENOMIC DNA]</scope>
    <source>
        <strain evidence="3 4">MCCC 1K03193</strain>
    </source>
</reference>
<organism evidence="3 4">
    <name type="scientific">Luteolibacter flavescens</name>
    <dbReference type="NCBI Taxonomy" id="1859460"/>
    <lineage>
        <taxon>Bacteria</taxon>
        <taxon>Pseudomonadati</taxon>
        <taxon>Verrucomicrobiota</taxon>
        <taxon>Verrucomicrobiia</taxon>
        <taxon>Verrucomicrobiales</taxon>
        <taxon>Verrucomicrobiaceae</taxon>
        <taxon>Luteolibacter</taxon>
    </lineage>
</organism>
<dbReference type="InterPro" id="IPR022060">
    <property type="entry name" value="DUF3616"/>
</dbReference>
<gene>
    <name evidence="3" type="ORF">OKA04_10205</name>
</gene>
<keyword evidence="1" id="KW-0732">Signal</keyword>
<dbReference type="Proteomes" id="UP001207930">
    <property type="component" value="Unassembled WGS sequence"/>
</dbReference>
<feature type="signal peptide" evidence="1">
    <location>
        <begin position="1"/>
        <end position="28"/>
    </location>
</feature>